<evidence type="ECO:0000313" key="2">
    <source>
        <dbReference type="Proteomes" id="UP000324222"/>
    </source>
</evidence>
<evidence type="ECO:0000313" key="1">
    <source>
        <dbReference type="EMBL" id="MPD03143.1"/>
    </source>
</evidence>
<protein>
    <submittedName>
        <fullName evidence="1">Uncharacterized protein</fullName>
    </submittedName>
</protein>
<accession>A0A5B7K3R5</accession>
<dbReference type="AlphaFoldDB" id="A0A5B7K3R5"/>
<gene>
    <name evidence="1" type="ORF">E2C01_098766</name>
</gene>
<proteinExistence type="predicted"/>
<keyword evidence="2" id="KW-1185">Reference proteome</keyword>
<name>A0A5B7K3R5_PORTR</name>
<dbReference type="Proteomes" id="UP000324222">
    <property type="component" value="Unassembled WGS sequence"/>
</dbReference>
<dbReference type="EMBL" id="VSRR010134859">
    <property type="protein sequence ID" value="MPD03143.1"/>
    <property type="molecule type" value="Genomic_DNA"/>
</dbReference>
<reference evidence="1 2" key="1">
    <citation type="submission" date="2019-05" db="EMBL/GenBank/DDBJ databases">
        <title>Another draft genome of Portunus trituberculatus and its Hox gene families provides insights of decapod evolution.</title>
        <authorList>
            <person name="Jeong J.-H."/>
            <person name="Song I."/>
            <person name="Kim S."/>
            <person name="Choi T."/>
            <person name="Kim D."/>
            <person name="Ryu S."/>
            <person name="Kim W."/>
        </authorList>
    </citation>
    <scope>NUCLEOTIDE SEQUENCE [LARGE SCALE GENOMIC DNA]</scope>
    <source>
        <tissue evidence="1">Muscle</tissue>
    </source>
</reference>
<organism evidence="1 2">
    <name type="scientific">Portunus trituberculatus</name>
    <name type="common">Swimming crab</name>
    <name type="synonym">Neptunus trituberculatus</name>
    <dbReference type="NCBI Taxonomy" id="210409"/>
    <lineage>
        <taxon>Eukaryota</taxon>
        <taxon>Metazoa</taxon>
        <taxon>Ecdysozoa</taxon>
        <taxon>Arthropoda</taxon>
        <taxon>Crustacea</taxon>
        <taxon>Multicrustacea</taxon>
        <taxon>Malacostraca</taxon>
        <taxon>Eumalacostraca</taxon>
        <taxon>Eucarida</taxon>
        <taxon>Decapoda</taxon>
        <taxon>Pleocyemata</taxon>
        <taxon>Brachyura</taxon>
        <taxon>Eubrachyura</taxon>
        <taxon>Portunoidea</taxon>
        <taxon>Portunidae</taxon>
        <taxon>Portuninae</taxon>
        <taxon>Portunus</taxon>
    </lineage>
</organism>
<comment type="caution">
    <text evidence="1">The sequence shown here is derived from an EMBL/GenBank/DDBJ whole genome shotgun (WGS) entry which is preliminary data.</text>
</comment>
<sequence>MPPGESEEDAAMERVRGRRVRDVQRVLHEKGRGDDCYSMKAMGMAGDRPSAGNASPCPCVRRGRGRHMTSSVLEAGDLVVWA</sequence>